<name>A0A0E9QT10_ANGAN</name>
<sequence>MIVVAIWDQHLQSFLNVMWLPLLKKLK</sequence>
<proteinExistence type="predicted"/>
<protein>
    <submittedName>
        <fullName evidence="1">Uncharacterized protein</fullName>
    </submittedName>
</protein>
<organism evidence="1">
    <name type="scientific">Anguilla anguilla</name>
    <name type="common">European freshwater eel</name>
    <name type="synonym">Muraena anguilla</name>
    <dbReference type="NCBI Taxonomy" id="7936"/>
    <lineage>
        <taxon>Eukaryota</taxon>
        <taxon>Metazoa</taxon>
        <taxon>Chordata</taxon>
        <taxon>Craniata</taxon>
        <taxon>Vertebrata</taxon>
        <taxon>Euteleostomi</taxon>
        <taxon>Actinopterygii</taxon>
        <taxon>Neopterygii</taxon>
        <taxon>Teleostei</taxon>
        <taxon>Anguilliformes</taxon>
        <taxon>Anguillidae</taxon>
        <taxon>Anguilla</taxon>
    </lineage>
</organism>
<accession>A0A0E9QT10</accession>
<reference evidence="1" key="2">
    <citation type="journal article" date="2015" name="Fish Shellfish Immunol.">
        <title>Early steps in the European eel (Anguilla anguilla)-Vibrio vulnificus interaction in the gills: Role of the RtxA13 toxin.</title>
        <authorList>
            <person name="Callol A."/>
            <person name="Pajuelo D."/>
            <person name="Ebbesson L."/>
            <person name="Teles M."/>
            <person name="MacKenzie S."/>
            <person name="Amaro C."/>
        </authorList>
    </citation>
    <scope>NUCLEOTIDE SEQUENCE</scope>
</reference>
<evidence type="ECO:0000313" key="1">
    <source>
        <dbReference type="EMBL" id="JAH19390.1"/>
    </source>
</evidence>
<dbReference type="EMBL" id="GBXM01089187">
    <property type="protein sequence ID" value="JAH19390.1"/>
    <property type="molecule type" value="Transcribed_RNA"/>
</dbReference>
<dbReference type="AlphaFoldDB" id="A0A0E9QT10"/>
<reference evidence="1" key="1">
    <citation type="submission" date="2014-11" db="EMBL/GenBank/DDBJ databases">
        <authorList>
            <person name="Amaro Gonzalez C."/>
        </authorList>
    </citation>
    <scope>NUCLEOTIDE SEQUENCE</scope>
</reference>